<evidence type="ECO:0000259" key="5">
    <source>
        <dbReference type="PROSITE" id="PS50016"/>
    </source>
</evidence>
<dbReference type="Proteomes" id="UP001634394">
    <property type="component" value="Unassembled WGS sequence"/>
</dbReference>
<dbReference type="CDD" id="cd22343">
    <property type="entry name" value="PDDEXK_lambda_exonuclease-like"/>
    <property type="match status" value="1"/>
</dbReference>
<reference evidence="7 8" key="1">
    <citation type="submission" date="2024-11" db="EMBL/GenBank/DDBJ databases">
        <title>Chromosome-level genome assembly of the freshwater bivalve Anodonta woodiana.</title>
        <authorList>
            <person name="Chen X."/>
        </authorList>
    </citation>
    <scope>NUCLEOTIDE SEQUENCE [LARGE SCALE GENOMIC DNA]</scope>
    <source>
        <strain evidence="7">MN2024</strain>
        <tissue evidence="7">Gills</tissue>
    </source>
</reference>
<dbReference type="PROSITE" id="PS50016">
    <property type="entry name" value="ZF_PHD_2"/>
    <property type="match status" value="1"/>
</dbReference>
<dbReference type="GO" id="GO:0006281">
    <property type="term" value="P:DNA repair"/>
    <property type="evidence" value="ECO:0007669"/>
    <property type="project" value="UniProtKB-ARBA"/>
</dbReference>
<comment type="caution">
    <text evidence="7">The sequence shown here is derived from an EMBL/GenBank/DDBJ whole genome shotgun (WGS) entry which is preliminary data.</text>
</comment>
<dbReference type="SMART" id="SM00249">
    <property type="entry name" value="PHD"/>
    <property type="match status" value="1"/>
</dbReference>
<evidence type="ECO:0000256" key="4">
    <source>
        <dbReference type="PROSITE-ProRule" id="PRU00325"/>
    </source>
</evidence>
<dbReference type="Pfam" id="PF09588">
    <property type="entry name" value="YqaJ"/>
    <property type="match status" value="1"/>
</dbReference>
<sequence length="606" mass="69010">MSYQYQENLALDAQQRYSVKLKLIGLDICPYKVPADTWINDPKQWPAFEYQDVFHYLIKHPRIYSAEAMENYRSLEAHTFFVSGWVQTVFHMKTDSGHYVLKADVKPSWRVTEEPHHPWVALKKSGPVIAAHCNCMAGLGETCSHIGALLFKIEAAVRLGYTSSTCTDRPCEWNACFVKNVEPKKIADIIFYKTAAKEKLKNSKRKMRKMTEPATTEEQKRFLQSLAGLKKPCVGLSAFKEYSGLFVSHGPGPTSTKLPPSFRSFYSANNESIEGVDLTKMCNSMYEQSHISDAQVAYVEEVTRNQSSSLVWHEQRVGRITASIAGHCLRTSLSNPSPSLIKKICVANEGPKRFPAVIWGTQHEDDAFRMYTNMYTKSGPSPDHVPCGNVYMTIPTEHLEGTVKKSGLFICKDSPFLGASPDGQVQCKCCGAGVLEIKCPYKYREARLVDALSDTGFYLDKDYHLKKTHKYFAQVQMQMHVCSKGFADLVVWTPIDVIIVRVNRDIDFIHDMVKSLQMFWEKHILPELITRRFEHNVQSECSYKADKENMLSDNTKSYCVCENRTKLDDMVGCDHCDTWFHIKCIGLKSLPTSKTWYCKECKKLAK</sequence>
<dbReference type="InterPro" id="IPR011604">
    <property type="entry name" value="PDDEXK-like_dom_sf"/>
</dbReference>
<keyword evidence="8" id="KW-1185">Reference proteome</keyword>
<dbReference type="InterPro" id="IPR011011">
    <property type="entry name" value="Znf_FYVE_PHD"/>
</dbReference>
<keyword evidence="2 4" id="KW-0863">Zinc-finger</keyword>
<evidence type="ECO:0000256" key="1">
    <source>
        <dbReference type="ARBA" id="ARBA00022723"/>
    </source>
</evidence>
<dbReference type="InterPro" id="IPR013083">
    <property type="entry name" value="Znf_RING/FYVE/PHD"/>
</dbReference>
<evidence type="ECO:0000259" key="6">
    <source>
        <dbReference type="PROSITE" id="PS50966"/>
    </source>
</evidence>
<dbReference type="PROSITE" id="PS50966">
    <property type="entry name" value="ZF_SWIM"/>
    <property type="match status" value="1"/>
</dbReference>
<dbReference type="Pfam" id="PF00628">
    <property type="entry name" value="PHD"/>
    <property type="match status" value="1"/>
</dbReference>
<dbReference type="Gene3D" id="3.30.40.10">
    <property type="entry name" value="Zinc/RING finger domain, C3HC4 (zinc finger)"/>
    <property type="match status" value="1"/>
</dbReference>
<protein>
    <submittedName>
        <fullName evidence="7">Uncharacterized protein</fullName>
    </submittedName>
</protein>
<evidence type="ECO:0000256" key="2">
    <source>
        <dbReference type="ARBA" id="ARBA00022771"/>
    </source>
</evidence>
<keyword evidence="3" id="KW-0862">Zinc</keyword>
<gene>
    <name evidence="7" type="ORF">ACJMK2_027197</name>
</gene>
<feature type="domain" description="PHD-type" evidence="5">
    <location>
        <begin position="556"/>
        <end position="604"/>
    </location>
</feature>
<proteinExistence type="predicted"/>
<evidence type="ECO:0000313" key="8">
    <source>
        <dbReference type="Proteomes" id="UP001634394"/>
    </source>
</evidence>
<dbReference type="InterPro" id="IPR007527">
    <property type="entry name" value="Znf_SWIM"/>
</dbReference>
<dbReference type="InterPro" id="IPR019080">
    <property type="entry name" value="YqaJ_viral_recombinase"/>
</dbReference>
<keyword evidence="1" id="KW-0479">Metal-binding</keyword>
<feature type="domain" description="SWIM-type" evidence="6">
    <location>
        <begin position="118"/>
        <end position="154"/>
    </location>
</feature>
<dbReference type="PROSITE" id="PS01359">
    <property type="entry name" value="ZF_PHD_1"/>
    <property type="match status" value="1"/>
</dbReference>
<name>A0ABD3XP62_SINWO</name>
<dbReference type="AlphaFoldDB" id="A0ABD3XP62"/>
<evidence type="ECO:0000256" key="3">
    <source>
        <dbReference type="ARBA" id="ARBA00022833"/>
    </source>
</evidence>
<dbReference type="GO" id="GO:0008270">
    <property type="term" value="F:zinc ion binding"/>
    <property type="evidence" value="ECO:0007669"/>
    <property type="project" value="UniProtKB-KW"/>
</dbReference>
<dbReference type="SUPFAM" id="SSF57903">
    <property type="entry name" value="FYVE/PHD zinc finger"/>
    <property type="match status" value="1"/>
</dbReference>
<evidence type="ECO:0000313" key="7">
    <source>
        <dbReference type="EMBL" id="KAL3887253.1"/>
    </source>
</evidence>
<dbReference type="InterPro" id="IPR011335">
    <property type="entry name" value="Restrct_endonuc-II-like"/>
</dbReference>
<dbReference type="PANTHER" id="PTHR47526">
    <property type="entry name" value="ATP-DEPENDENT DNA HELICASE"/>
    <property type="match status" value="1"/>
</dbReference>
<dbReference type="PANTHER" id="PTHR47526:SF3">
    <property type="entry name" value="PHD-TYPE DOMAIN-CONTAINING PROTEIN"/>
    <property type="match status" value="1"/>
</dbReference>
<organism evidence="7 8">
    <name type="scientific">Sinanodonta woodiana</name>
    <name type="common">Chinese pond mussel</name>
    <name type="synonym">Anodonta woodiana</name>
    <dbReference type="NCBI Taxonomy" id="1069815"/>
    <lineage>
        <taxon>Eukaryota</taxon>
        <taxon>Metazoa</taxon>
        <taxon>Spiralia</taxon>
        <taxon>Lophotrochozoa</taxon>
        <taxon>Mollusca</taxon>
        <taxon>Bivalvia</taxon>
        <taxon>Autobranchia</taxon>
        <taxon>Heteroconchia</taxon>
        <taxon>Palaeoheterodonta</taxon>
        <taxon>Unionida</taxon>
        <taxon>Unionoidea</taxon>
        <taxon>Unionidae</taxon>
        <taxon>Unioninae</taxon>
        <taxon>Sinanodonta</taxon>
    </lineage>
</organism>
<dbReference type="EMBL" id="JBJQND010000002">
    <property type="protein sequence ID" value="KAL3887253.1"/>
    <property type="molecule type" value="Genomic_DNA"/>
</dbReference>
<dbReference type="Gene3D" id="3.90.320.10">
    <property type="match status" value="1"/>
</dbReference>
<dbReference type="InterPro" id="IPR019786">
    <property type="entry name" value="Zinc_finger_PHD-type_CS"/>
</dbReference>
<dbReference type="InterPro" id="IPR001965">
    <property type="entry name" value="Znf_PHD"/>
</dbReference>
<dbReference type="SUPFAM" id="SSF52980">
    <property type="entry name" value="Restriction endonuclease-like"/>
    <property type="match status" value="1"/>
</dbReference>
<dbReference type="InterPro" id="IPR019787">
    <property type="entry name" value="Znf_PHD-finger"/>
</dbReference>
<accession>A0ABD3XP62</accession>